<name>A0AAD4G717_BOLED</name>
<dbReference type="EMBL" id="WHUW01000145">
    <property type="protein sequence ID" value="KAF8421146.1"/>
    <property type="molecule type" value="Genomic_DNA"/>
</dbReference>
<dbReference type="AlphaFoldDB" id="A0AAD4G717"/>
<organism evidence="1 2">
    <name type="scientific">Boletus edulis BED1</name>
    <dbReference type="NCBI Taxonomy" id="1328754"/>
    <lineage>
        <taxon>Eukaryota</taxon>
        <taxon>Fungi</taxon>
        <taxon>Dikarya</taxon>
        <taxon>Basidiomycota</taxon>
        <taxon>Agaricomycotina</taxon>
        <taxon>Agaricomycetes</taxon>
        <taxon>Agaricomycetidae</taxon>
        <taxon>Boletales</taxon>
        <taxon>Boletineae</taxon>
        <taxon>Boletaceae</taxon>
        <taxon>Boletoideae</taxon>
        <taxon>Boletus</taxon>
    </lineage>
</organism>
<gene>
    <name evidence="1" type="ORF">L210DRAFT_3573151</name>
</gene>
<protein>
    <submittedName>
        <fullName evidence="1">Uncharacterized protein</fullName>
    </submittedName>
</protein>
<accession>A0AAD4G717</accession>
<evidence type="ECO:0000313" key="2">
    <source>
        <dbReference type="Proteomes" id="UP001194468"/>
    </source>
</evidence>
<evidence type="ECO:0000313" key="1">
    <source>
        <dbReference type="EMBL" id="KAF8421146.1"/>
    </source>
</evidence>
<sequence length="74" mass="8672">MTHGIHQYPRLRPRGLWSLFAHQSVQAFVTCPCRSLTDLFVTHRSFSWPVMQGVFSCLASRLYLSEFLNRHAFM</sequence>
<reference evidence="1" key="2">
    <citation type="journal article" date="2020" name="Nat. Commun.">
        <title>Large-scale genome sequencing of mycorrhizal fungi provides insights into the early evolution of symbiotic traits.</title>
        <authorList>
            <person name="Miyauchi S."/>
            <person name="Kiss E."/>
            <person name="Kuo A."/>
            <person name="Drula E."/>
            <person name="Kohler A."/>
            <person name="Sanchez-Garcia M."/>
            <person name="Morin E."/>
            <person name="Andreopoulos B."/>
            <person name="Barry K.W."/>
            <person name="Bonito G."/>
            <person name="Buee M."/>
            <person name="Carver A."/>
            <person name="Chen C."/>
            <person name="Cichocki N."/>
            <person name="Clum A."/>
            <person name="Culley D."/>
            <person name="Crous P.W."/>
            <person name="Fauchery L."/>
            <person name="Girlanda M."/>
            <person name="Hayes R.D."/>
            <person name="Keri Z."/>
            <person name="LaButti K."/>
            <person name="Lipzen A."/>
            <person name="Lombard V."/>
            <person name="Magnuson J."/>
            <person name="Maillard F."/>
            <person name="Murat C."/>
            <person name="Nolan M."/>
            <person name="Ohm R.A."/>
            <person name="Pangilinan J."/>
            <person name="Pereira M.F."/>
            <person name="Perotto S."/>
            <person name="Peter M."/>
            <person name="Pfister S."/>
            <person name="Riley R."/>
            <person name="Sitrit Y."/>
            <person name="Stielow J.B."/>
            <person name="Szollosi G."/>
            <person name="Zifcakova L."/>
            <person name="Stursova M."/>
            <person name="Spatafora J.W."/>
            <person name="Tedersoo L."/>
            <person name="Vaario L.M."/>
            <person name="Yamada A."/>
            <person name="Yan M."/>
            <person name="Wang P."/>
            <person name="Xu J."/>
            <person name="Bruns T."/>
            <person name="Baldrian P."/>
            <person name="Vilgalys R."/>
            <person name="Dunand C."/>
            <person name="Henrissat B."/>
            <person name="Grigoriev I.V."/>
            <person name="Hibbett D."/>
            <person name="Nagy L.G."/>
            <person name="Martin F.M."/>
        </authorList>
    </citation>
    <scope>NUCLEOTIDE SEQUENCE</scope>
    <source>
        <strain evidence="1">BED1</strain>
    </source>
</reference>
<reference evidence="1" key="1">
    <citation type="submission" date="2019-10" db="EMBL/GenBank/DDBJ databases">
        <authorList>
            <consortium name="DOE Joint Genome Institute"/>
            <person name="Kuo A."/>
            <person name="Miyauchi S."/>
            <person name="Kiss E."/>
            <person name="Drula E."/>
            <person name="Kohler A."/>
            <person name="Sanchez-Garcia M."/>
            <person name="Andreopoulos B."/>
            <person name="Barry K.W."/>
            <person name="Bonito G."/>
            <person name="Buee M."/>
            <person name="Carver A."/>
            <person name="Chen C."/>
            <person name="Cichocki N."/>
            <person name="Clum A."/>
            <person name="Culley D."/>
            <person name="Crous P.W."/>
            <person name="Fauchery L."/>
            <person name="Girlanda M."/>
            <person name="Hayes R."/>
            <person name="Keri Z."/>
            <person name="LaButti K."/>
            <person name="Lipzen A."/>
            <person name="Lombard V."/>
            <person name="Magnuson J."/>
            <person name="Maillard F."/>
            <person name="Morin E."/>
            <person name="Murat C."/>
            <person name="Nolan M."/>
            <person name="Ohm R."/>
            <person name="Pangilinan J."/>
            <person name="Pereira M."/>
            <person name="Perotto S."/>
            <person name="Peter M."/>
            <person name="Riley R."/>
            <person name="Sitrit Y."/>
            <person name="Stielow B."/>
            <person name="Szollosi G."/>
            <person name="Zifcakova L."/>
            <person name="Stursova M."/>
            <person name="Spatafora J.W."/>
            <person name="Tedersoo L."/>
            <person name="Vaario L.-M."/>
            <person name="Yamada A."/>
            <person name="Yan M."/>
            <person name="Wang P."/>
            <person name="Xu J."/>
            <person name="Bruns T."/>
            <person name="Baldrian P."/>
            <person name="Vilgalys R."/>
            <person name="Henrissat B."/>
            <person name="Grigoriev I.V."/>
            <person name="Hibbett D."/>
            <person name="Nagy L.G."/>
            <person name="Martin F.M."/>
        </authorList>
    </citation>
    <scope>NUCLEOTIDE SEQUENCE</scope>
    <source>
        <strain evidence="1">BED1</strain>
    </source>
</reference>
<proteinExistence type="predicted"/>
<keyword evidence="2" id="KW-1185">Reference proteome</keyword>
<comment type="caution">
    <text evidence="1">The sequence shown here is derived from an EMBL/GenBank/DDBJ whole genome shotgun (WGS) entry which is preliminary data.</text>
</comment>
<dbReference type="Proteomes" id="UP001194468">
    <property type="component" value="Unassembled WGS sequence"/>
</dbReference>